<keyword evidence="1" id="KW-0812">Transmembrane</keyword>
<protein>
    <recommendedName>
        <fullName evidence="4">DUF5668 domain-containing protein</fullName>
    </recommendedName>
</protein>
<evidence type="ECO:0000256" key="1">
    <source>
        <dbReference type="SAM" id="Phobius"/>
    </source>
</evidence>
<dbReference type="Proteomes" id="UP001597343">
    <property type="component" value="Unassembled WGS sequence"/>
</dbReference>
<organism evidence="2 3">
    <name type="scientific">Tumebacillus lipolyticus</name>
    <dbReference type="NCBI Taxonomy" id="1280370"/>
    <lineage>
        <taxon>Bacteria</taxon>
        <taxon>Bacillati</taxon>
        <taxon>Bacillota</taxon>
        <taxon>Bacilli</taxon>
        <taxon>Bacillales</taxon>
        <taxon>Alicyclobacillaceae</taxon>
        <taxon>Tumebacillus</taxon>
    </lineage>
</organism>
<dbReference type="EMBL" id="JBHUIO010000011">
    <property type="protein sequence ID" value="MFD2171904.1"/>
    <property type="molecule type" value="Genomic_DNA"/>
</dbReference>
<feature type="transmembrane region" description="Helical" evidence="1">
    <location>
        <begin position="116"/>
        <end position="136"/>
    </location>
</feature>
<keyword evidence="3" id="KW-1185">Reference proteome</keyword>
<reference evidence="3" key="1">
    <citation type="journal article" date="2019" name="Int. J. Syst. Evol. Microbiol.">
        <title>The Global Catalogue of Microorganisms (GCM) 10K type strain sequencing project: providing services to taxonomists for standard genome sequencing and annotation.</title>
        <authorList>
            <consortium name="The Broad Institute Genomics Platform"/>
            <consortium name="The Broad Institute Genome Sequencing Center for Infectious Disease"/>
            <person name="Wu L."/>
            <person name="Ma J."/>
        </authorList>
    </citation>
    <scope>NUCLEOTIDE SEQUENCE [LARGE SCALE GENOMIC DNA]</scope>
    <source>
        <strain evidence="3">CGMCC 1.13574</strain>
    </source>
</reference>
<feature type="transmembrane region" description="Helical" evidence="1">
    <location>
        <begin position="142"/>
        <end position="160"/>
    </location>
</feature>
<sequence>MERKWIGGTLIALGLLFLIGQAGLLDNWITPGEMIALFWPTLFVIPLGIAFHLGFFFGGRHLAGLLVPGGILLGTGVVSQFATLFDGWSYMWPGYLASVALGLFELYLFGIRQPALLIPVGILGGLSVIFFAIFGLGQIGSLGRYALAGLLIAFGVLVLSRGEGKGRVKRIKDLS</sequence>
<dbReference type="RefSeq" id="WP_386049111.1">
    <property type="nucleotide sequence ID" value="NZ_JBHUIO010000011.1"/>
</dbReference>
<evidence type="ECO:0008006" key="4">
    <source>
        <dbReference type="Google" id="ProtNLM"/>
    </source>
</evidence>
<gene>
    <name evidence="2" type="ORF">ACFSOY_18220</name>
</gene>
<name>A0ABW5A1U5_9BACL</name>
<accession>A0ABW5A1U5</accession>
<proteinExistence type="predicted"/>
<keyword evidence="1" id="KW-0472">Membrane</keyword>
<evidence type="ECO:0000313" key="3">
    <source>
        <dbReference type="Proteomes" id="UP001597343"/>
    </source>
</evidence>
<feature type="transmembrane region" description="Helical" evidence="1">
    <location>
        <begin position="38"/>
        <end position="58"/>
    </location>
</feature>
<comment type="caution">
    <text evidence="2">The sequence shown here is derived from an EMBL/GenBank/DDBJ whole genome shotgun (WGS) entry which is preliminary data.</text>
</comment>
<keyword evidence="1" id="KW-1133">Transmembrane helix</keyword>
<feature type="transmembrane region" description="Helical" evidence="1">
    <location>
        <begin position="65"/>
        <end position="84"/>
    </location>
</feature>
<feature type="transmembrane region" description="Helical" evidence="1">
    <location>
        <begin position="90"/>
        <end position="109"/>
    </location>
</feature>
<evidence type="ECO:0000313" key="2">
    <source>
        <dbReference type="EMBL" id="MFD2171904.1"/>
    </source>
</evidence>